<organism evidence="1 2">
    <name type="scientific">Flavobacterium tagetis</name>
    <dbReference type="NCBI Taxonomy" id="2801336"/>
    <lineage>
        <taxon>Bacteria</taxon>
        <taxon>Pseudomonadati</taxon>
        <taxon>Bacteroidota</taxon>
        <taxon>Flavobacteriia</taxon>
        <taxon>Flavobacteriales</taxon>
        <taxon>Flavobacteriaceae</taxon>
        <taxon>Flavobacterium</taxon>
    </lineage>
</organism>
<evidence type="ECO:0000313" key="2">
    <source>
        <dbReference type="Proteomes" id="UP000603728"/>
    </source>
</evidence>
<evidence type="ECO:0000313" key="1">
    <source>
        <dbReference type="EMBL" id="MBL0736336.1"/>
    </source>
</evidence>
<keyword evidence="2" id="KW-1185">Reference proteome</keyword>
<sequence length="249" mass="28181">MKIHILFFSLLIFIGCQKTKPTDAAPPTTAEIIEPQETLEVSADDKIIKTDTVAIFTGETESSTDFILAHLVDQQADKDSIVTVKYRLDFYQNKIKTASSKVAIKSFQKGSEWTASYGLTSETSKNSPFIQITFGYPACGYAHDNYLYYLKNTGLQLVHQWSSMSDSGWGTWVEIVNPSTQSEPKSFYCKTVAFTPADEDENMDMGILQHSDSISFELKDNKWKKMLLSAKDKPYFEKKMTFDQFNASE</sequence>
<proteinExistence type="predicted"/>
<gene>
    <name evidence="1" type="ORF">JI750_05535</name>
</gene>
<name>A0ABS1K9Z5_9FLAO</name>
<dbReference type="PROSITE" id="PS51257">
    <property type="entry name" value="PROKAR_LIPOPROTEIN"/>
    <property type="match status" value="1"/>
</dbReference>
<dbReference type="EMBL" id="JAERSF010000001">
    <property type="protein sequence ID" value="MBL0736336.1"/>
    <property type="molecule type" value="Genomic_DNA"/>
</dbReference>
<dbReference type="RefSeq" id="WP_201999306.1">
    <property type="nucleotide sequence ID" value="NZ_JAERSF010000001.1"/>
</dbReference>
<protein>
    <submittedName>
        <fullName evidence="1">Uncharacterized protein</fullName>
    </submittedName>
</protein>
<reference evidence="1 2" key="1">
    <citation type="submission" date="2021-01" db="EMBL/GenBank/DDBJ databases">
        <title>Genome seq and assembly of Flavobacterium sp. GN10.</title>
        <authorList>
            <person name="Chhetri G."/>
        </authorList>
    </citation>
    <scope>NUCLEOTIDE SEQUENCE [LARGE SCALE GENOMIC DNA]</scope>
    <source>
        <strain evidence="1 2">GN10</strain>
    </source>
</reference>
<accession>A0ABS1K9Z5</accession>
<dbReference type="Proteomes" id="UP000603728">
    <property type="component" value="Unassembled WGS sequence"/>
</dbReference>
<comment type="caution">
    <text evidence="1">The sequence shown here is derived from an EMBL/GenBank/DDBJ whole genome shotgun (WGS) entry which is preliminary data.</text>
</comment>